<comment type="caution">
    <text evidence="2">The sequence shown here is derived from an EMBL/GenBank/DDBJ whole genome shotgun (WGS) entry which is preliminary data.</text>
</comment>
<gene>
    <name evidence="2" type="ORF">R3P38DRAFT_3238320</name>
</gene>
<dbReference type="AlphaFoldDB" id="A0AAV9Z9N7"/>
<proteinExistence type="predicted"/>
<protein>
    <submittedName>
        <fullName evidence="2">Uncharacterized protein</fullName>
    </submittedName>
</protein>
<reference evidence="2 3" key="1">
    <citation type="journal article" date="2024" name="J Genomics">
        <title>Draft genome sequencing and assembly of Favolaschia claudopus CIRM-BRFM 2984 isolated from oak limbs.</title>
        <authorList>
            <person name="Navarro D."/>
            <person name="Drula E."/>
            <person name="Chaduli D."/>
            <person name="Cazenave R."/>
            <person name="Ahrendt S."/>
            <person name="Wang J."/>
            <person name="Lipzen A."/>
            <person name="Daum C."/>
            <person name="Barry K."/>
            <person name="Grigoriev I.V."/>
            <person name="Favel A."/>
            <person name="Rosso M.N."/>
            <person name="Martin F."/>
        </authorList>
    </citation>
    <scope>NUCLEOTIDE SEQUENCE [LARGE SCALE GENOMIC DNA]</scope>
    <source>
        <strain evidence="2 3">CIRM-BRFM 2984</strain>
    </source>
</reference>
<keyword evidence="3" id="KW-1185">Reference proteome</keyword>
<feature type="region of interest" description="Disordered" evidence="1">
    <location>
        <begin position="1"/>
        <end position="20"/>
    </location>
</feature>
<accession>A0AAV9Z9N7</accession>
<evidence type="ECO:0000313" key="2">
    <source>
        <dbReference type="EMBL" id="KAK6975005.1"/>
    </source>
</evidence>
<feature type="compositionally biased region" description="Polar residues" evidence="1">
    <location>
        <begin position="1"/>
        <end position="14"/>
    </location>
</feature>
<feature type="region of interest" description="Disordered" evidence="1">
    <location>
        <begin position="120"/>
        <end position="155"/>
    </location>
</feature>
<evidence type="ECO:0000256" key="1">
    <source>
        <dbReference type="SAM" id="MobiDB-lite"/>
    </source>
</evidence>
<sequence length="544" mass="60217">MSVCTKTSRPSRPQNADDVRRETHLRLRCPAVSSFPHADCSSYDEFLPFSTPQLQLDALRLQETSRPSTTARAVENADASAPVLGQFSTPDVLRLRDVEARAPRHRLFAAERDVCRLPTSMTGTTHAPPCPLRRLAPSSPEALRSTVGRRSTTASALPPHRVALVTASIDKMSAILHLRDFHSRSCRLARHFSIERDALRLQKIVSSKTQMRRKSNAFAAAALSPSTSCGLLVVRRVSSLFDAQLQRRTEAALTPPAPTSLLSSWEKLLLPSYFAPGTSPATGRPPSAREVEAQRYNVYTTAQECCRRRSFPAEFEPGRKEREQGEMGVREVWVNRHGSESLVRGVFSRLAPPLRPSLFRFRDVCDRLSLSLLPTRQWFQVRRVDSRPSVRRTATIANAPVSGAFQYWIPSVFATLRPGMTLLVLSTPPTRPKSNPWTYQLPLLCRPVPLSSRPDALRSQATLRPGTTPQLLALSTPPFSDFTHARLVCTQRVLAGGIANAPLSFLSSTAPLPSLLPSQGSALPLPDTFRLPAVTLENTRHDQK</sequence>
<organism evidence="2 3">
    <name type="scientific">Favolaschia claudopus</name>
    <dbReference type="NCBI Taxonomy" id="2862362"/>
    <lineage>
        <taxon>Eukaryota</taxon>
        <taxon>Fungi</taxon>
        <taxon>Dikarya</taxon>
        <taxon>Basidiomycota</taxon>
        <taxon>Agaricomycotina</taxon>
        <taxon>Agaricomycetes</taxon>
        <taxon>Agaricomycetidae</taxon>
        <taxon>Agaricales</taxon>
        <taxon>Marasmiineae</taxon>
        <taxon>Mycenaceae</taxon>
        <taxon>Favolaschia</taxon>
    </lineage>
</organism>
<evidence type="ECO:0000313" key="3">
    <source>
        <dbReference type="Proteomes" id="UP001362999"/>
    </source>
</evidence>
<dbReference type="EMBL" id="JAWWNJ010000176">
    <property type="protein sequence ID" value="KAK6975005.1"/>
    <property type="molecule type" value="Genomic_DNA"/>
</dbReference>
<dbReference type="Proteomes" id="UP001362999">
    <property type="component" value="Unassembled WGS sequence"/>
</dbReference>
<name>A0AAV9Z9N7_9AGAR</name>